<organism evidence="2">
    <name type="scientific">Encephalitozoon cuniculi</name>
    <name type="common">Microsporidian parasite</name>
    <dbReference type="NCBI Taxonomy" id="6035"/>
    <lineage>
        <taxon>Eukaryota</taxon>
        <taxon>Fungi</taxon>
        <taxon>Fungi incertae sedis</taxon>
        <taxon>Microsporidia</taxon>
        <taxon>Unikaryonidae</taxon>
        <taxon>Encephalitozoon</taxon>
    </lineage>
</organism>
<dbReference type="VEuPathDB" id="MicrosporidiaDB:M970_030770"/>
<dbReference type="VEuPathDB" id="MicrosporidiaDB:AEWR_030770"/>
<evidence type="ECO:0000256" key="1">
    <source>
        <dbReference type="SAM" id="MobiDB-lite"/>
    </source>
</evidence>
<proteinExistence type="predicted"/>
<dbReference type="VEuPathDB" id="MicrosporidiaDB:ECU03_0850"/>
<evidence type="ECO:0000313" key="2">
    <source>
        <dbReference type="EMBL" id="AGE95932.1"/>
    </source>
</evidence>
<accession>M1K9G1</accession>
<feature type="compositionally biased region" description="Basic and acidic residues" evidence="1">
    <location>
        <begin position="522"/>
        <end position="531"/>
    </location>
</feature>
<name>M1K9G1_ENCCN</name>
<dbReference type="EMBL" id="KC513611">
    <property type="protein sequence ID" value="AGE95932.1"/>
    <property type="molecule type" value="Genomic_DNA"/>
</dbReference>
<feature type="compositionally biased region" description="Basic and acidic residues" evidence="1">
    <location>
        <begin position="492"/>
        <end position="505"/>
    </location>
</feature>
<gene>
    <name evidence="2" type="ORF">ECU03_0850</name>
</gene>
<feature type="compositionally biased region" description="Basic and acidic residues" evidence="1">
    <location>
        <begin position="458"/>
        <end position="467"/>
    </location>
</feature>
<reference evidence="2" key="1">
    <citation type="journal article" date="2013" name="Eukaryot. Cell">
        <title>Extremely Reduced Levels of Heterozygosity in the Vertebrate Pathogen Encephalitozoon cuniculi.</title>
        <authorList>
            <person name="Selman M."/>
            <person name="Sak B."/>
            <person name="Kvac M."/>
            <person name="Farinelli L."/>
            <person name="Weiss L.M."/>
            <person name="Corradi N."/>
        </authorList>
    </citation>
    <scope>NUCLEOTIDE SEQUENCE</scope>
</reference>
<sequence>MDSEDMGLVDDVDRALQRIREEGSVDCLKRFLHEHRYDLGYVEKFYGAFVAKGDGWGGDVYEMFGNYFLQSRSYGSVVGVLAPWLESVKGRYSAGECMRLFGYFNRMYDGMSESTREGVCGRLLEILLDLGWVLGGNGALFESYVVCEKVCEMIALAGKFSSKSMAILYMELLCTFFIESSMLFSYANAINVLVSLDPGSIYGQCSIEDFQTICSYARIKNEGDRHRKLFCKSKLSDLSEVLANVTKRCSGMDVSPDTLVRRRFDFEMWGRYAESVGKRISVGENMDLIAFMKRNDLGFAVEGGVVCVDGFDYKTVEKKVFEIIDEYREKAEATFKPVVERRRIPGARSIAKKEQPVRPRKASRFHDRFTMPYKKMKAYSRYYMKNAGGIEDIWYERRNEEMRRVFEEEEDLLRRRREELRAYVPLVEEMGKSLSRKIEESAKKIEAPAVKAARSTHWRSEVDDGRAYRPPSVHLPRAQRAYVPPPGAFRHSPSEDSGKQDDSNPFRRNRTPRNSSWYAASKDGESEKKSD</sequence>
<dbReference type="AlphaFoldDB" id="M1K9G1"/>
<dbReference type="VEuPathDB" id="MicrosporidiaDB:AEWD_030770"/>
<protein>
    <submittedName>
        <fullName evidence="2">Uncharacterized protein</fullName>
    </submittedName>
</protein>
<feature type="region of interest" description="Disordered" evidence="1">
    <location>
        <begin position="452"/>
        <end position="531"/>
    </location>
</feature>
<dbReference type="VEuPathDB" id="MicrosporidiaDB:AEWQ_030770"/>